<evidence type="ECO:0000313" key="4">
    <source>
        <dbReference type="Proteomes" id="UP000245464"/>
    </source>
</evidence>
<dbReference type="RefSeq" id="XP_001933829.1">
    <property type="nucleotide sequence ID" value="XM_001933794.1"/>
</dbReference>
<accession>A0A2W1F0J5</accession>
<protein>
    <submittedName>
        <fullName evidence="3">Peptidase-S9 domain containing protein</fullName>
    </submittedName>
</protein>
<dbReference type="EMBL" id="NQIK02000004">
    <property type="protein sequence ID" value="KAF7572343.1"/>
    <property type="molecule type" value="Genomic_DNA"/>
</dbReference>
<dbReference type="GO" id="GO:0008236">
    <property type="term" value="F:serine-type peptidase activity"/>
    <property type="evidence" value="ECO:0007669"/>
    <property type="project" value="InterPro"/>
</dbReference>
<proteinExistence type="predicted"/>
<reference evidence="3 4" key="1">
    <citation type="journal article" date="2018" name="BMC Genomics">
        <title>Comparative genomics of the wheat fungal pathogen Pyrenophora tritici-repentis reveals chromosomal variations and genome plasticity.</title>
        <authorList>
            <person name="Moolhuijzen P."/>
            <person name="See P.T."/>
            <person name="Hane J.K."/>
            <person name="Shi G."/>
            <person name="Liu Z."/>
            <person name="Oliver R.P."/>
            <person name="Moffat C.S."/>
        </authorList>
    </citation>
    <scope>NUCLEOTIDE SEQUENCE [LARGE SCALE GENOMIC DNA]</scope>
    <source>
        <strain evidence="3">M4</strain>
    </source>
</reference>
<keyword evidence="1" id="KW-0732">Signal</keyword>
<dbReference type="PANTHER" id="PTHR43037:SF4">
    <property type="entry name" value="PEPTIDASE S9 PROLYL OLIGOPEPTIDASE CATALYTIC DOMAIN-CONTAINING PROTEIN"/>
    <property type="match status" value="1"/>
</dbReference>
<dbReference type="SUPFAM" id="SSF53474">
    <property type="entry name" value="alpha/beta-Hydrolases"/>
    <property type="match status" value="1"/>
</dbReference>
<dbReference type="InterPro" id="IPR050955">
    <property type="entry name" value="Plant_Biomass_Hydrol_Est"/>
</dbReference>
<dbReference type="GeneID" id="6341727"/>
<comment type="caution">
    <text evidence="3">The sequence shown here is derived from an EMBL/GenBank/DDBJ whole genome shotgun (WGS) entry which is preliminary data.</text>
</comment>
<dbReference type="AlphaFoldDB" id="A0A2W1F0J5"/>
<dbReference type="KEGG" id="ptrr:6341727"/>
<dbReference type="Pfam" id="PF00326">
    <property type="entry name" value="Peptidase_S9"/>
    <property type="match status" value="1"/>
</dbReference>
<gene>
    <name evidence="3" type="ORF">PtrM4_098430</name>
</gene>
<organism evidence="3 4">
    <name type="scientific">Pyrenophora tritici-repentis</name>
    <dbReference type="NCBI Taxonomy" id="45151"/>
    <lineage>
        <taxon>Eukaryota</taxon>
        <taxon>Fungi</taxon>
        <taxon>Dikarya</taxon>
        <taxon>Ascomycota</taxon>
        <taxon>Pezizomycotina</taxon>
        <taxon>Dothideomycetes</taxon>
        <taxon>Pleosporomycetidae</taxon>
        <taxon>Pleosporales</taxon>
        <taxon>Pleosporineae</taxon>
        <taxon>Pleosporaceae</taxon>
        <taxon>Pyrenophora</taxon>
    </lineage>
</organism>
<sequence length="900" mass="98442">MFNALNRPSLSYLLCSALFLQQSCHAVDLFSFSDTWQVLGPFQIGTREATWGADPLEYYGGFRNLKYDAEATFRSALPANGTASWNVTKALQTHSGDTAANASLSVTYSNVDWDFMRLIYGWAAVQYQAWARGELIVEGNKTQHVILHTDAILEYWVDDEHYFGGDYYRFRKAPPVLHLKPGSHTIDLRLARDVRAFGGILYPTIDVVVDVQQASGTLELAKPGILLSNVVQGKLASPIGSVYLRNSGEEDIDIISIAPTGVGSPISFGGMDSNAQILVGRATDRIDQDNSTPLDGYYNPGITIFAGQTRPVAFNVTLSTKIASSVEYTVTYKTVNSVGHSTLQVSQSLTHVNIHNSHKITFPHPGGMVSYAMLRPPPSNATCLAKSTKLPVLLQLHGAGLEADNPMVAGALDSVSNLCAWVLFPTGVTPWSGDDWHTWGFADVEAAIHAIPGWIEHVGWSGPGVDTGRWIVSGHSNGGQGTWYALTHRPDHVLAAAPVSGYTSIQNYVPYHLWQSADPRRTAVISASLNNYRHEMLMPNAHGIPIQQQHGEIDDNVPAYHSRLLAEQLYRNHADSSYNEVAGKNHWWDTVMTTSELVDFYYKQTVSEDALPRKMEHFLIVVGDPGDMGSKNGIKVKHLEDPGRYGRVGVRGHVIKTSNVQDIEFETDVWKLSVNIDGQELDLAGAVSAESTVSAYKTTSGWKIGSSETSVQPQRSGRQLGTMSAVLQTKGHFIIRHPGLDTSHIALQISRNLHQYFQADTSILSSPSYFLPSETTGNIITLAIGSIPKGLYPNFPIRASESGVAISDYRGHEYQYGQEAKAAAFLRPLEGERLELVLWGVDKEGLRQASRMVPMLTGVGQPDFVVLGENAKWKGVEGALAMGFFGSDWKVTPSSVVESG</sequence>
<feature type="domain" description="Peptidase S9 prolyl oligopeptidase catalytic" evidence="2">
    <location>
        <begin position="456"/>
        <end position="590"/>
    </location>
</feature>
<evidence type="ECO:0000259" key="2">
    <source>
        <dbReference type="Pfam" id="PF00326"/>
    </source>
</evidence>
<name>A0A2W1F0J5_9PLEO</name>
<dbReference type="PANTHER" id="PTHR43037">
    <property type="entry name" value="UNNAMED PRODUCT-RELATED"/>
    <property type="match status" value="1"/>
</dbReference>
<dbReference type="Proteomes" id="UP000245464">
    <property type="component" value="Chromosome 4"/>
</dbReference>
<dbReference type="InterPro" id="IPR001375">
    <property type="entry name" value="Peptidase_S9_cat"/>
</dbReference>
<dbReference type="InterPro" id="IPR029058">
    <property type="entry name" value="AB_hydrolase_fold"/>
</dbReference>
<dbReference type="OMA" id="HAREQHF"/>
<dbReference type="Gene3D" id="3.40.50.1820">
    <property type="entry name" value="alpha/beta hydrolase"/>
    <property type="match status" value="1"/>
</dbReference>
<dbReference type="GO" id="GO:0006508">
    <property type="term" value="P:proteolysis"/>
    <property type="evidence" value="ECO:0007669"/>
    <property type="project" value="InterPro"/>
</dbReference>
<evidence type="ECO:0000256" key="1">
    <source>
        <dbReference type="ARBA" id="ARBA00022729"/>
    </source>
</evidence>
<evidence type="ECO:0000313" key="3">
    <source>
        <dbReference type="EMBL" id="KAF7572343.1"/>
    </source>
</evidence>